<sequence>MTDLDDLPEFQVVVRAGGFRDAARLTGKSASGLSEAVRRLETRLGIRLLNRTTRSIAPTEAGRRLIERLSPALAEVEAALGVVDGLRDTPAGTLRLNVPVAAARLVLPRIVPPFLAAYPDIRLEVIAEDSFVDVLAEGCDAGIRYDERLEQDMIAIPIGPREQRFAAAASPAYLDRAGRPTHPRDLLTHACLLGRFRGGALTSPWEFEKNGEIIKVEATGPLIVSTAGGMDLALQAALDGTGIIGLFEEWLRPHLKDGRLEPVLADWWQSFSGPFLYFPGRRHLPAPLRAFVDFARAFRW</sequence>
<dbReference type="Pfam" id="PF00126">
    <property type="entry name" value="HTH_1"/>
    <property type="match status" value="1"/>
</dbReference>
<dbReference type="RefSeq" id="WP_209595082.1">
    <property type="nucleotide sequence ID" value="NZ_JAGJCF010000009.1"/>
</dbReference>
<dbReference type="InterPro" id="IPR000847">
    <property type="entry name" value="LysR_HTH_N"/>
</dbReference>
<comment type="similarity">
    <text evidence="1">Belongs to the LysR transcriptional regulatory family.</text>
</comment>
<dbReference type="PROSITE" id="PS50931">
    <property type="entry name" value="HTH_LYSR"/>
    <property type="match status" value="1"/>
</dbReference>
<dbReference type="Proteomes" id="UP000678276">
    <property type="component" value="Unassembled WGS sequence"/>
</dbReference>
<organism evidence="6 7">
    <name type="scientific">Jiella mangrovi</name>
    <dbReference type="NCBI Taxonomy" id="2821407"/>
    <lineage>
        <taxon>Bacteria</taxon>
        <taxon>Pseudomonadati</taxon>
        <taxon>Pseudomonadota</taxon>
        <taxon>Alphaproteobacteria</taxon>
        <taxon>Hyphomicrobiales</taxon>
        <taxon>Aurantimonadaceae</taxon>
        <taxon>Jiella</taxon>
    </lineage>
</organism>
<dbReference type="CDD" id="cd08474">
    <property type="entry name" value="PBP2_CrgA_like_5"/>
    <property type="match status" value="1"/>
</dbReference>
<dbReference type="InterPro" id="IPR058163">
    <property type="entry name" value="LysR-type_TF_proteobact-type"/>
</dbReference>
<dbReference type="InterPro" id="IPR036388">
    <property type="entry name" value="WH-like_DNA-bd_sf"/>
</dbReference>
<evidence type="ECO:0000256" key="3">
    <source>
        <dbReference type="ARBA" id="ARBA00023125"/>
    </source>
</evidence>
<evidence type="ECO:0000259" key="5">
    <source>
        <dbReference type="PROSITE" id="PS50931"/>
    </source>
</evidence>
<evidence type="ECO:0000313" key="7">
    <source>
        <dbReference type="Proteomes" id="UP000678276"/>
    </source>
</evidence>
<dbReference type="Gene3D" id="3.40.190.290">
    <property type="match status" value="1"/>
</dbReference>
<dbReference type="PANTHER" id="PTHR30537">
    <property type="entry name" value="HTH-TYPE TRANSCRIPTIONAL REGULATOR"/>
    <property type="match status" value="1"/>
</dbReference>
<reference evidence="6 7" key="1">
    <citation type="submission" date="2021-04" db="EMBL/GenBank/DDBJ databases">
        <title>Whole genome sequence of Jiella sp. KSK16Y-1.</title>
        <authorList>
            <person name="Tuo L."/>
        </authorList>
    </citation>
    <scope>NUCLEOTIDE SEQUENCE [LARGE SCALE GENOMIC DNA]</scope>
    <source>
        <strain evidence="6 7">KSK16Y-1</strain>
    </source>
</reference>
<dbReference type="SUPFAM" id="SSF46785">
    <property type="entry name" value="Winged helix' DNA-binding domain"/>
    <property type="match status" value="1"/>
</dbReference>
<dbReference type="InterPro" id="IPR005119">
    <property type="entry name" value="LysR_subst-bd"/>
</dbReference>
<keyword evidence="4" id="KW-0804">Transcription</keyword>
<gene>
    <name evidence="6" type="ORF">J6595_13490</name>
</gene>
<dbReference type="Pfam" id="PF03466">
    <property type="entry name" value="LysR_substrate"/>
    <property type="match status" value="1"/>
</dbReference>
<evidence type="ECO:0000256" key="4">
    <source>
        <dbReference type="ARBA" id="ARBA00023163"/>
    </source>
</evidence>
<dbReference type="InterPro" id="IPR036390">
    <property type="entry name" value="WH_DNA-bd_sf"/>
</dbReference>
<keyword evidence="3" id="KW-0238">DNA-binding</keyword>
<dbReference type="Gene3D" id="1.10.10.10">
    <property type="entry name" value="Winged helix-like DNA-binding domain superfamily/Winged helix DNA-binding domain"/>
    <property type="match status" value="1"/>
</dbReference>
<evidence type="ECO:0000256" key="2">
    <source>
        <dbReference type="ARBA" id="ARBA00023015"/>
    </source>
</evidence>
<dbReference type="SUPFAM" id="SSF53850">
    <property type="entry name" value="Periplasmic binding protein-like II"/>
    <property type="match status" value="1"/>
</dbReference>
<keyword evidence="2" id="KW-0805">Transcription regulation</keyword>
<proteinExistence type="inferred from homology"/>
<feature type="domain" description="HTH lysR-type" evidence="5">
    <location>
        <begin position="1"/>
        <end position="59"/>
    </location>
</feature>
<evidence type="ECO:0000313" key="6">
    <source>
        <dbReference type="EMBL" id="MBP0616597.1"/>
    </source>
</evidence>
<comment type="caution">
    <text evidence="6">The sequence shown here is derived from an EMBL/GenBank/DDBJ whole genome shotgun (WGS) entry which is preliminary data.</text>
</comment>
<keyword evidence="7" id="KW-1185">Reference proteome</keyword>
<dbReference type="PANTHER" id="PTHR30537:SF5">
    <property type="entry name" value="HTH-TYPE TRANSCRIPTIONAL ACTIVATOR TTDR-RELATED"/>
    <property type="match status" value="1"/>
</dbReference>
<evidence type="ECO:0000256" key="1">
    <source>
        <dbReference type="ARBA" id="ARBA00009437"/>
    </source>
</evidence>
<protein>
    <submittedName>
        <fullName evidence="6">LysR family transcriptional regulator</fullName>
    </submittedName>
</protein>
<name>A0ABS4BJ73_9HYPH</name>
<accession>A0ABS4BJ73</accession>
<dbReference type="EMBL" id="JAGJCF010000009">
    <property type="protein sequence ID" value="MBP0616597.1"/>
    <property type="molecule type" value="Genomic_DNA"/>
</dbReference>